<sequence>MNTYIYLRKKANTLIKYKDPIGKLKAKGYTTTDLRKEGVLSQSVVSYLHNDKYVNLRTIDKICQLLDCKIEDVVEILPDKSEK</sequence>
<dbReference type="Proteomes" id="UP000283297">
    <property type="component" value="Unassembled WGS sequence"/>
</dbReference>
<protein>
    <submittedName>
        <fullName evidence="2">XRE family transcriptional regulator</fullName>
    </submittedName>
</protein>
<dbReference type="InterPro" id="IPR001387">
    <property type="entry name" value="Cro/C1-type_HTH"/>
</dbReference>
<dbReference type="SUPFAM" id="SSF47413">
    <property type="entry name" value="lambda repressor-like DNA-binding domains"/>
    <property type="match status" value="1"/>
</dbReference>
<dbReference type="RefSeq" id="WP_118370749.1">
    <property type="nucleotide sequence ID" value="NZ_QRON01000011.1"/>
</dbReference>
<dbReference type="Gene3D" id="1.10.260.40">
    <property type="entry name" value="lambda repressor-like DNA-binding domains"/>
    <property type="match status" value="1"/>
</dbReference>
<feature type="domain" description="HTH cro/C1-type" evidence="1">
    <location>
        <begin position="24"/>
        <end position="79"/>
    </location>
</feature>
<dbReference type="AlphaFoldDB" id="A0A415JS40"/>
<comment type="caution">
    <text evidence="2">The sequence shown here is derived from an EMBL/GenBank/DDBJ whole genome shotgun (WGS) entry which is preliminary data.</text>
</comment>
<gene>
    <name evidence="2" type="ORF">DW028_12885</name>
</gene>
<evidence type="ECO:0000313" key="3">
    <source>
        <dbReference type="Proteomes" id="UP000283297"/>
    </source>
</evidence>
<dbReference type="GO" id="GO:0003677">
    <property type="term" value="F:DNA binding"/>
    <property type="evidence" value="ECO:0007669"/>
    <property type="project" value="InterPro"/>
</dbReference>
<evidence type="ECO:0000313" key="2">
    <source>
        <dbReference type="EMBL" id="RHL26841.1"/>
    </source>
</evidence>
<proteinExistence type="predicted"/>
<evidence type="ECO:0000259" key="1">
    <source>
        <dbReference type="Pfam" id="PF13443"/>
    </source>
</evidence>
<dbReference type="Pfam" id="PF13443">
    <property type="entry name" value="HTH_26"/>
    <property type="match status" value="1"/>
</dbReference>
<accession>A0A415JS40</accession>
<organism evidence="2 3">
    <name type="scientific">Agathobacter rectalis</name>
    <dbReference type="NCBI Taxonomy" id="39491"/>
    <lineage>
        <taxon>Bacteria</taxon>
        <taxon>Bacillati</taxon>
        <taxon>Bacillota</taxon>
        <taxon>Clostridia</taxon>
        <taxon>Lachnospirales</taxon>
        <taxon>Lachnospiraceae</taxon>
        <taxon>Agathobacter</taxon>
    </lineage>
</organism>
<reference evidence="2 3" key="1">
    <citation type="submission" date="2018-08" db="EMBL/GenBank/DDBJ databases">
        <title>A genome reference for cultivated species of the human gut microbiota.</title>
        <authorList>
            <person name="Zou Y."/>
            <person name="Xue W."/>
            <person name="Luo G."/>
        </authorList>
    </citation>
    <scope>NUCLEOTIDE SEQUENCE [LARGE SCALE GENOMIC DNA]</scope>
    <source>
        <strain evidence="2 3">AF38-24</strain>
    </source>
</reference>
<dbReference type="EMBL" id="QRON01000011">
    <property type="protein sequence ID" value="RHL26841.1"/>
    <property type="molecule type" value="Genomic_DNA"/>
</dbReference>
<name>A0A415JS40_9FIRM</name>
<dbReference type="InterPro" id="IPR010982">
    <property type="entry name" value="Lambda_DNA-bd_dom_sf"/>
</dbReference>